<keyword evidence="1" id="KW-1133">Transmembrane helix</keyword>
<organism evidence="2">
    <name type="scientific">Anguilla anguilla</name>
    <name type="common">European freshwater eel</name>
    <name type="synonym">Muraena anguilla</name>
    <dbReference type="NCBI Taxonomy" id="7936"/>
    <lineage>
        <taxon>Eukaryota</taxon>
        <taxon>Metazoa</taxon>
        <taxon>Chordata</taxon>
        <taxon>Craniata</taxon>
        <taxon>Vertebrata</taxon>
        <taxon>Euteleostomi</taxon>
        <taxon>Actinopterygii</taxon>
        <taxon>Neopterygii</taxon>
        <taxon>Teleostei</taxon>
        <taxon>Anguilliformes</taxon>
        <taxon>Anguillidae</taxon>
        <taxon>Anguilla</taxon>
    </lineage>
</organism>
<feature type="transmembrane region" description="Helical" evidence="1">
    <location>
        <begin position="7"/>
        <end position="26"/>
    </location>
</feature>
<dbReference type="EMBL" id="GBXM01082466">
    <property type="protein sequence ID" value="JAH26111.1"/>
    <property type="molecule type" value="Transcribed_RNA"/>
</dbReference>
<sequence>MSKKYVFVPNIMGSTVCVCVYIHMYVCVD</sequence>
<reference evidence="2" key="1">
    <citation type="submission" date="2014-11" db="EMBL/GenBank/DDBJ databases">
        <authorList>
            <person name="Amaro Gonzalez C."/>
        </authorList>
    </citation>
    <scope>NUCLEOTIDE SEQUENCE</scope>
</reference>
<keyword evidence="1" id="KW-0472">Membrane</keyword>
<keyword evidence="1" id="KW-0812">Transmembrane</keyword>
<reference evidence="2" key="2">
    <citation type="journal article" date="2015" name="Fish Shellfish Immunol.">
        <title>Early steps in the European eel (Anguilla anguilla)-Vibrio vulnificus interaction in the gills: Role of the RtxA13 toxin.</title>
        <authorList>
            <person name="Callol A."/>
            <person name="Pajuelo D."/>
            <person name="Ebbesson L."/>
            <person name="Teles M."/>
            <person name="MacKenzie S."/>
            <person name="Amaro C."/>
        </authorList>
    </citation>
    <scope>NUCLEOTIDE SEQUENCE</scope>
</reference>
<dbReference type="AlphaFoldDB" id="A0A0E9RAB8"/>
<name>A0A0E9RAB8_ANGAN</name>
<accession>A0A0E9RAB8</accession>
<evidence type="ECO:0000256" key="1">
    <source>
        <dbReference type="SAM" id="Phobius"/>
    </source>
</evidence>
<protein>
    <submittedName>
        <fullName evidence="2">Uncharacterized protein</fullName>
    </submittedName>
</protein>
<proteinExistence type="predicted"/>
<evidence type="ECO:0000313" key="2">
    <source>
        <dbReference type="EMBL" id="JAH26111.1"/>
    </source>
</evidence>